<dbReference type="Gene3D" id="3.90.850.10">
    <property type="entry name" value="Fumarylacetoacetase-like, C-terminal domain"/>
    <property type="match status" value="1"/>
</dbReference>
<organism evidence="4 5">
    <name type="scientific">Bifidobacterium pseudocatenulatum</name>
    <dbReference type="NCBI Taxonomy" id="28026"/>
    <lineage>
        <taxon>Bacteria</taxon>
        <taxon>Bacillati</taxon>
        <taxon>Actinomycetota</taxon>
        <taxon>Actinomycetes</taxon>
        <taxon>Bifidobacteriales</taxon>
        <taxon>Bifidobacteriaceae</taxon>
        <taxon>Bifidobacterium</taxon>
    </lineage>
</organism>
<evidence type="ECO:0000313" key="4">
    <source>
        <dbReference type="EMBL" id="MCB4880869.1"/>
    </source>
</evidence>
<dbReference type="Pfam" id="PF10370">
    <property type="entry name" value="Rv2993c-like_N"/>
    <property type="match status" value="1"/>
</dbReference>
<dbReference type="PANTHER" id="PTHR11820">
    <property type="entry name" value="ACYLPYRUVASE"/>
    <property type="match status" value="1"/>
</dbReference>
<dbReference type="InterPro" id="IPR018833">
    <property type="entry name" value="Rv2993c-like_N"/>
</dbReference>
<dbReference type="AlphaFoldDB" id="A0AAW4TV03"/>
<accession>A0AAW4TV03</accession>
<dbReference type="SUPFAM" id="SSF56529">
    <property type="entry name" value="FAH"/>
    <property type="match status" value="1"/>
</dbReference>
<proteinExistence type="predicted"/>
<keyword evidence="4" id="KW-0378">Hydrolase</keyword>
<protein>
    <submittedName>
        <fullName evidence="4">Fumarylacetoacetate hydrolase family protein</fullName>
    </submittedName>
</protein>
<dbReference type="GO" id="GO:0046872">
    <property type="term" value="F:metal ion binding"/>
    <property type="evidence" value="ECO:0007669"/>
    <property type="project" value="UniProtKB-KW"/>
</dbReference>
<reference evidence="4" key="1">
    <citation type="submission" date="2021-07" db="EMBL/GenBank/DDBJ databases">
        <title>Xylan utilisation by Bifidobacterium pseudocatenulatum.</title>
        <authorList>
            <person name="Watanabe Y."/>
        </authorList>
    </citation>
    <scope>NUCLEOTIDE SEQUENCE</scope>
    <source>
        <strain evidence="4">YIT12824</strain>
    </source>
</reference>
<evidence type="ECO:0000259" key="3">
    <source>
        <dbReference type="Pfam" id="PF10370"/>
    </source>
</evidence>
<gene>
    <name evidence="4" type="ORF">KZP06_09090</name>
</gene>
<sequence>MRIARFSHNDVPQYAFVQTDESDGKDYLVALEGHPLAGAGVKPTGERFPVDGDGIRLLSPVIPSKVYGLAKNYEAHAQFMHEAGHSDIKHAPEDMVIFSKPSTSVIGPDDPIVIPSYSNDMNFEPEVAVVMGRIAKNVSVEQAMDYVLGFTCVNDVTLRDLQGLDPMWTRAKGFDTSCPLGPWIVTRDDLDWKDAKISFTLNGEDVELASGTTANLIHGIPEQIAAISGFTTLLPGDVILTGTPNASGHLDPGDEAIVHVEGIGSLRNVVVRG</sequence>
<evidence type="ECO:0000259" key="2">
    <source>
        <dbReference type="Pfam" id="PF01557"/>
    </source>
</evidence>
<comment type="caution">
    <text evidence="4">The sequence shown here is derived from an EMBL/GenBank/DDBJ whole genome shotgun (WGS) entry which is preliminary data.</text>
</comment>
<dbReference type="InterPro" id="IPR036663">
    <property type="entry name" value="Fumarylacetoacetase_C_sf"/>
</dbReference>
<feature type="domain" description="Fumarylacetoacetase-like C-terminal" evidence="2">
    <location>
        <begin position="65"/>
        <end position="271"/>
    </location>
</feature>
<dbReference type="Pfam" id="PF01557">
    <property type="entry name" value="FAA_hydrolase"/>
    <property type="match status" value="1"/>
</dbReference>
<dbReference type="PANTHER" id="PTHR11820:SF7">
    <property type="entry name" value="ACYLPYRUVASE FAHD1, MITOCHONDRIAL"/>
    <property type="match status" value="1"/>
</dbReference>
<evidence type="ECO:0000256" key="1">
    <source>
        <dbReference type="ARBA" id="ARBA00022723"/>
    </source>
</evidence>
<dbReference type="GO" id="GO:0018773">
    <property type="term" value="F:acetylpyruvate hydrolase activity"/>
    <property type="evidence" value="ECO:0007669"/>
    <property type="project" value="TreeGrafter"/>
</dbReference>
<keyword evidence="1" id="KW-0479">Metal-binding</keyword>
<dbReference type="InterPro" id="IPR011234">
    <property type="entry name" value="Fumarylacetoacetase-like_C"/>
</dbReference>
<dbReference type="Proteomes" id="UP001197735">
    <property type="component" value="Unassembled WGS sequence"/>
</dbReference>
<dbReference type="RefSeq" id="WP_033501454.1">
    <property type="nucleotide sequence ID" value="NZ_JAHXEI010000009.1"/>
</dbReference>
<evidence type="ECO:0000313" key="5">
    <source>
        <dbReference type="Proteomes" id="UP001197735"/>
    </source>
</evidence>
<dbReference type="EMBL" id="JAHXEI010000009">
    <property type="protein sequence ID" value="MCB4880869.1"/>
    <property type="molecule type" value="Genomic_DNA"/>
</dbReference>
<name>A0AAW4TV03_BIFPS</name>
<dbReference type="Gene3D" id="2.30.30.370">
    <property type="entry name" value="FAH"/>
    <property type="match status" value="1"/>
</dbReference>
<feature type="domain" description="Rv2993c-like N-terminal" evidence="3">
    <location>
        <begin position="1"/>
        <end position="60"/>
    </location>
</feature>